<name>A0A9P6EKG7_9AGAR</name>
<dbReference type="Pfam" id="PF20153">
    <property type="entry name" value="DUF6535"/>
    <property type="match status" value="1"/>
</dbReference>
<feature type="non-terminal residue" evidence="3">
    <location>
        <position position="122"/>
    </location>
</feature>
<comment type="caution">
    <text evidence="3">The sequence shown here is derived from an EMBL/GenBank/DDBJ whole genome shotgun (WGS) entry which is preliminary data.</text>
</comment>
<keyword evidence="4" id="KW-1185">Reference proteome</keyword>
<accession>A0A9P6EKG7</accession>
<evidence type="ECO:0000313" key="4">
    <source>
        <dbReference type="Proteomes" id="UP000807306"/>
    </source>
</evidence>
<dbReference type="OrthoDB" id="3235960at2759"/>
<evidence type="ECO:0000313" key="3">
    <source>
        <dbReference type="EMBL" id="KAF9530745.1"/>
    </source>
</evidence>
<gene>
    <name evidence="3" type="ORF">CPB83DRAFT_762541</name>
</gene>
<keyword evidence="1" id="KW-0472">Membrane</keyword>
<reference evidence="3" key="1">
    <citation type="submission" date="2020-11" db="EMBL/GenBank/DDBJ databases">
        <authorList>
            <consortium name="DOE Joint Genome Institute"/>
            <person name="Ahrendt S."/>
            <person name="Riley R."/>
            <person name="Andreopoulos W."/>
            <person name="Labutti K."/>
            <person name="Pangilinan J."/>
            <person name="Ruiz-Duenas F.J."/>
            <person name="Barrasa J.M."/>
            <person name="Sanchez-Garcia M."/>
            <person name="Camarero S."/>
            <person name="Miyauchi S."/>
            <person name="Serrano A."/>
            <person name="Linde D."/>
            <person name="Babiker R."/>
            <person name="Drula E."/>
            <person name="Ayuso-Fernandez I."/>
            <person name="Pacheco R."/>
            <person name="Padilla G."/>
            <person name="Ferreira P."/>
            <person name="Barriuso J."/>
            <person name="Kellner H."/>
            <person name="Castanera R."/>
            <person name="Alfaro M."/>
            <person name="Ramirez L."/>
            <person name="Pisabarro A.G."/>
            <person name="Kuo A."/>
            <person name="Tritt A."/>
            <person name="Lipzen A."/>
            <person name="He G."/>
            <person name="Yan M."/>
            <person name="Ng V."/>
            <person name="Cullen D."/>
            <person name="Martin F."/>
            <person name="Rosso M.-N."/>
            <person name="Henrissat B."/>
            <person name="Hibbett D."/>
            <person name="Martinez A.T."/>
            <person name="Grigoriev I.V."/>
        </authorList>
    </citation>
    <scope>NUCLEOTIDE SEQUENCE</scope>
    <source>
        <strain evidence="3">CBS 506.95</strain>
    </source>
</reference>
<protein>
    <recommendedName>
        <fullName evidence="2">DUF6535 domain-containing protein</fullName>
    </recommendedName>
</protein>
<feature type="transmembrane region" description="Helical" evidence="1">
    <location>
        <begin position="96"/>
        <end position="119"/>
    </location>
</feature>
<sequence>MHWKSVTEYLAAKEEARCDAWKDEVQNLLVFSGLFSAVVTGLLVESHKTLREDPVEALLAKIASTLVNATDVTTCLTPQGLACSFSASPSNKRVNALWFLSLVFSLATALFGIVSLQWLRAH</sequence>
<dbReference type="Proteomes" id="UP000807306">
    <property type="component" value="Unassembled WGS sequence"/>
</dbReference>
<evidence type="ECO:0000259" key="2">
    <source>
        <dbReference type="Pfam" id="PF20153"/>
    </source>
</evidence>
<dbReference type="InterPro" id="IPR045338">
    <property type="entry name" value="DUF6535"/>
</dbReference>
<feature type="domain" description="DUF6535" evidence="2">
    <location>
        <begin position="3"/>
        <end position="121"/>
    </location>
</feature>
<dbReference type="AlphaFoldDB" id="A0A9P6EKG7"/>
<proteinExistence type="predicted"/>
<keyword evidence="1" id="KW-1133">Transmembrane helix</keyword>
<evidence type="ECO:0000256" key="1">
    <source>
        <dbReference type="SAM" id="Phobius"/>
    </source>
</evidence>
<organism evidence="3 4">
    <name type="scientific">Crepidotus variabilis</name>
    <dbReference type="NCBI Taxonomy" id="179855"/>
    <lineage>
        <taxon>Eukaryota</taxon>
        <taxon>Fungi</taxon>
        <taxon>Dikarya</taxon>
        <taxon>Basidiomycota</taxon>
        <taxon>Agaricomycotina</taxon>
        <taxon>Agaricomycetes</taxon>
        <taxon>Agaricomycetidae</taxon>
        <taxon>Agaricales</taxon>
        <taxon>Agaricineae</taxon>
        <taxon>Crepidotaceae</taxon>
        <taxon>Crepidotus</taxon>
    </lineage>
</organism>
<dbReference type="EMBL" id="MU157838">
    <property type="protein sequence ID" value="KAF9530745.1"/>
    <property type="molecule type" value="Genomic_DNA"/>
</dbReference>
<keyword evidence="1" id="KW-0812">Transmembrane</keyword>